<dbReference type="STRING" id="634771.SAMN04488128_104408"/>
<dbReference type="InterPro" id="IPR013324">
    <property type="entry name" value="RNA_pol_sigma_r3/r4-like"/>
</dbReference>
<dbReference type="Pfam" id="PF04542">
    <property type="entry name" value="Sigma70_r2"/>
    <property type="match status" value="1"/>
</dbReference>
<dbReference type="InterPro" id="IPR007627">
    <property type="entry name" value="RNA_pol_sigma70_r2"/>
</dbReference>
<dbReference type="SUPFAM" id="SSF88946">
    <property type="entry name" value="Sigma2 domain of RNA polymerase sigma factors"/>
    <property type="match status" value="1"/>
</dbReference>
<evidence type="ECO:0000259" key="1">
    <source>
        <dbReference type="Pfam" id="PF04542"/>
    </source>
</evidence>
<evidence type="ECO:0000313" key="3">
    <source>
        <dbReference type="EMBL" id="SKA38272.1"/>
    </source>
</evidence>
<dbReference type="GO" id="GO:0006352">
    <property type="term" value="P:DNA-templated transcription initiation"/>
    <property type="evidence" value="ECO:0007669"/>
    <property type="project" value="InterPro"/>
</dbReference>
<organism evidence="3 4">
    <name type="scientific">Chitinophaga eiseniae</name>
    <dbReference type="NCBI Taxonomy" id="634771"/>
    <lineage>
        <taxon>Bacteria</taxon>
        <taxon>Pseudomonadati</taxon>
        <taxon>Bacteroidota</taxon>
        <taxon>Chitinophagia</taxon>
        <taxon>Chitinophagales</taxon>
        <taxon>Chitinophagaceae</taxon>
        <taxon>Chitinophaga</taxon>
    </lineage>
</organism>
<sequence>MEEKELLPHLFRTEYSKITAVLCKLLGFEHLDIAEDIASETFLSASELWGLKGLPENPAAWLYTVAKNKAKNHLKHRAVFQQKVSVQLSQAATSELPELDLSARNIKDSQLQMMFAVCHPAISLESQIGLALRVLCGFGIEEIADAFLTSKDTINKRLLRAKERLREENIAIAFPATGEIPNRLEAVLRTLYLLFNEGYFSASHDHSLRKDLCLEAMRLTFLLTEYEATNTPAVNALIALMSFQASRFEARTDASGDTILYDDQDTGLWDNDLVQQGEYFLNLASKGTVASKYHYEAGIAYWHTIKADTPEKWENILQLYNLLLTVEYSPVAALNRTYALSRANGKEAALQEAKKLSLNDHYQYHLLLGELYAGVDNRAARSSLEKAMALSHSAADKKIITQKIQQLTETD</sequence>
<dbReference type="Pfam" id="PF20239">
    <property type="entry name" value="DUF6596"/>
    <property type="match status" value="1"/>
</dbReference>
<dbReference type="GO" id="GO:0003700">
    <property type="term" value="F:DNA-binding transcription factor activity"/>
    <property type="evidence" value="ECO:0007669"/>
    <property type="project" value="InterPro"/>
</dbReference>
<accession>A0A1T4TCQ9</accession>
<dbReference type="EMBL" id="FUWZ01000004">
    <property type="protein sequence ID" value="SKA38272.1"/>
    <property type="molecule type" value="Genomic_DNA"/>
</dbReference>
<feature type="domain" description="RNA polymerase sigma-70 region 2" evidence="1">
    <location>
        <begin position="10"/>
        <end position="77"/>
    </location>
</feature>
<dbReference type="PANTHER" id="PTHR47756">
    <property type="entry name" value="BLL6612 PROTEIN-RELATED"/>
    <property type="match status" value="1"/>
</dbReference>
<protein>
    <submittedName>
        <fullName evidence="3">RNA polymerase sigma-70 factor, ECF subfamily</fullName>
    </submittedName>
</protein>
<feature type="domain" description="DUF6596" evidence="2">
    <location>
        <begin position="183"/>
        <end position="284"/>
    </location>
</feature>
<keyword evidence="4" id="KW-1185">Reference proteome</keyword>
<reference evidence="4" key="1">
    <citation type="submission" date="2017-02" db="EMBL/GenBank/DDBJ databases">
        <authorList>
            <person name="Varghese N."/>
            <person name="Submissions S."/>
        </authorList>
    </citation>
    <scope>NUCLEOTIDE SEQUENCE [LARGE SCALE GENOMIC DNA]</scope>
    <source>
        <strain evidence="4">DSM 22224</strain>
    </source>
</reference>
<gene>
    <name evidence="3" type="ORF">SAMN04488128_104408</name>
</gene>
<dbReference type="PANTHER" id="PTHR47756:SF2">
    <property type="entry name" value="BLL6612 PROTEIN"/>
    <property type="match status" value="1"/>
</dbReference>
<dbReference type="RefSeq" id="WP_078671822.1">
    <property type="nucleotide sequence ID" value="NZ_FUWZ01000004.1"/>
</dbReference>
<dbReference type="Gene3D" id="1.10.1740.10">
    <property type="match status" value="1"/>
</dbReference>
<evidence type="ECO:0000313" key="4">
    <source>
        <dbReference type="Proteomes" id="UP000190367"/>
    </source>
</evidence>
<dbReference type="InterPro" id="IPR046531">
    <property type="entry name" value="DUF6596"/>
</dbReference>
<proteinExistence type="predicted"/>
<dbReference type="SUPFAM" id="SSF88659">
    <property type="entry name" value="Sigma3 and sigma4 domains of RNA polymerase sigma factors"/>
    <property type="match status" value="1"/>
</dbReference>
<dbReference type="OrthoDB" id="9780299at2"/>
<dbReference type="InterPro" id="IPR013325">
    <property type="entry name" value="RNA_pol_sigma_r2"/>
</dbReference>
<name>A0A1T4TCQ9_9BACT</name>
<dbReference type="Proteomes" id="UP000190367">
    <property type="component" value="Unassembled WGS sequence"/>
</dbReference>
<dbReference type="AlphaFoldDB" id="A0A1T4TCQ9"/>
<evidence type="ECO:0000259" key="2">
    <source>
        <dbReference type="Pfam" id="PF20239"/>
    </source>
</evidence>